<keyword evidence="2" id="KW-1185">Reference proteome</keyword>
<protein>
    <submittedName>
        <fullName evidence="1">Uncharacterized protein</fullName>
    </submittedName>
</protein>
<dbReference type="EMBL" id="BMHP01000001">
    <property type="protein sequence ID" value="GGD47552.1"/>
    <property type="molecule type" value="Genomic_DNA"/>
</dbReference>
<accession>A0A916YJ91</accession>
<gene>
    <name evidence="1" type="ORF">GCM10010911_01320</name>
</gene>
<dbReference type="Proteomes" id="UP000612456">
    <property type="component" value="Unassembled WGS sequence"/>
</dbReference>
<proteinExistence type="predicted"/>
<comment type="caution">
    <text evidence="1">The sequence shown here is derived from an EMBL/GenBank/DDBJ whole genome shotgun (WGS) entry which is preliminary data.</text>
</comment>
<reference evidence="1" key="2">
    <citation type="submission" date="2020-09" db="EMBL/GenBank/DDBJ databases">
        <authorList>
            <person name="Sun Q."/>
            <person name="Zhou Y."/>
        </authorList>
    </citation>
    <scope>NUCLEOTIDE SEQUENCE</scope>
    <source>
        <strain evidence="1">CGMCC 1.15178</strain>
    </source>
</reference>
<dbReference type="AlphaFoldDB" id="A0A916YJ91"/>
<name>A0A916YJ91_9BACL</name>
<evidence type="ECO:0000313" key="1">
    <source>
        <dbReference type="EMBL" id="GGD47552.1"/>
    </source>
</evidence>
<organism evidence="1 2">
    <name type="scientific">Paenibacillus nasutitermitis</name>
    <dbReference type="NCBI Taxonomy" id="1652958"/>
    <lineage>
        <taxon>Bacteria</taxon>
        <taxon>Bacillati</taxon>
        <taxon>Bacillota</taxon>
        <taxon>Bacilli</taxon>
        <taxon>Bacillales</taxon>
        <taxon>Paenibacillaceae</taxon>
        <taxon>Paenibacillus</taxon>
    </lineage>
</organism>
<sequence>MSSFPGFFIMEIYLTNYLNPGQLIRVSYGVDSGKLSASKLYKYSCHGFVRDNILFMDYGQVYLSYLL</sequence>
<reference evidence="1" key="1">
    <citation type="journal article" date="2014" name="Int. J. Syst. Evol. Microbiol.">
        <title>Complete genome sequence of Corynebacterium casei LMG S-19264T (=DSM 44701T), isolated from a smear-ripened cheese.</title>
        <authorList>
            <consortium name="US DOE Joint Genome Institute (JGI-PGF)"/>
            <person name="Walter F."/>
            <person name="Albersmeier A."/>
            <person name="Kalinowski J."/>
            <person name="Ruckert C."/>
        </authorList>
    </citation>
    <scope>NUCLEOTIDE SEQUENCE</scope>
    <source>
        <strain evidence="1">CGMCC 1.15178</strain>
    </source>
</reference>
<evidence type="ECO:0000313" key="2">
    <source>
        <dbReference type="Proteomes" id="UP000612456"/>
    </source>
</evidence>